<dbReference type="Proteomes" id="UP001500843">
    <property type="component" value="Unassembled WGS sequence"/>
</dbReference>
<reference evidence="2" key="1">
    <citation type="journal article" date="2019" name="Int. J. Syst. Evol. Microbiol.">
        <title>The Global Catalogue of Microorganisms (GCM) 10K type strain sequencing project: providing services to taxonomists for standard genome sequencing and annotation.</title>
        <authorList>
            <consortium name="The Broad Institute Genomics Platform"/>
            <consortium name="The Broad Institute Genome Sequencing Center for Infectious Disease"/>
            <person name="Wu L."/>
            <person name="Ma J."/>
        </authorList>
    </citation>
    <scope>NUCLEOTIDE SEQUENCE [LARGE SCALE GENOMIC DNA]</scope>
    <source>
        <strain evidence="2">JCM 17975</strain>
    </source>
</reference>
<accession>A0ABP8WP33</accession>
<protein>
    <recommendedName>
        <fullName evidence="3">TOBE domain-containing protein</fullName>
    </recommendedName>
</protein>
<gene>
    <name evidence="1" type="ORF">GCM10023198_10590</name>
</gene>
<evidence type="ECO:0008006" key="3">
    <source>
        <dbReference type="Google" id="ProtNLM"/>
    </source>
</evidence>
<organism evidence="1 2">
    <name type="scientific">Promicromonospora umidemergens</name>
    <dbReference type="NCBI Taxonomy" id="629679"/>
    <lineage>
        <taxon>Bacteria</taxon>
        <taxon>Bacillati</taxon>
        <taxon>Actinomycetota</taxon>
        <taxon>Actinomycetes</taxon>
        <taxon>Micrococcales</taxon>
        <taxon>Promicromonosporaceae</taxon>
        <taxon>Promicromonospora</taxon>
    </lineage>
</organism>
<sequence length="126" mass="13100">MHGVVLASIDGQGSDLRIQTDIGPILGVWRGDSPVNSGESVDVELEFPNSRAWGDIASHASAEAARNVPSDLIVGTVIEFFDDGILMVKIGGSIVQVELDDSPSGDLVGATVAIAPDDLEIYPTGL</sequence>
<evidence type="ECO:0000313" key="1">
    <source>
        <dbReference type="EMBL" id="GAA4693104.1"/>
    </source>
</evidence>
<evidence type="ECO:0000313" key="2">
    <source>
        <dbReference type="Proteomes" id="UP001500843"/>
    </source>
</evidence>
<name>A0ABP8WP33_9MICO</name>
<proteinExistence type="predicted"/>
<dbReference type="EMBL" id="BAABHM010000006">
    <property type="protein sequence ID" value="GAA4693104.1"/>
    <property type="molecule type" value="Genomic_DNA"/>
</dbReference>
<comment type="caution">
    <text evidence="1">The sequence shown here is derived from an EMBL/GenBank/DDBJ whole genome shotgun (WGS) entry which is preliminary data.</text>
</comment>
<keyword evidence="2" id="KW-1185">Reference proteome</keyword>